<keyword evidence="3 7" id="KW-0645">Protease</keyword>
<proteinExistence type="inferred from homology"/>
<comment type="function">
    <text evidence="7">Catalyzes the removal of dipeptides from the N-terminus of oligopeptides.</text>
</comment>
<evidence type="ECO:0000256" key="1">
    <source>
        <dbReference type="ARBA" id="ARBA00010491"/>
    </source>
</evidence>
<dbReference type="GO" id="GO:0070009">
    <property type="term" value="F:serine-type aminopeptidase activity"/>
    <property type="evidence" value="ECO:0007669"/>
    <property type="project" value="UniProtKB-UniRule"/>
</dbReference>
<dbReference type="InterPro" id="IPR009003">
    <property type="entry name" value="Peptidase_S1_PA"/>
</dbReference>
<evidence type="ECO:0000256" key="7">
    <source>
        <dbReference type="RuleBase" id="RU366067"/>
    </source>
</evidence>
<dbReference type="EMBL" id="CP120682">
    <property type="protein sequence ID" value="WKN39035.1"/>
    <property type="molecule type" value="Genomic_DNA"/>
</dbReference>
<dbReference type="GO" id="GO:0008239">
    <property type="term" value="F:dipeptidyl-peptidase activity"/>
    <property type="evidence" value="ECO:0007669"/>
    <property type="project" value="UniProtKB-UniRule"/>
</dbReference>
<comment type="similarity">
    <text evidence="1 7">Belongs to the peptidase S46 family.</text>
</comment>
<evidence type="ECO:0000256" key="2">
    <source>
        <dbReference type="ARBA" id="ARBA00022438"/>
    </source>
</evidence>
<keyword evidence="2 7" id="KW-0031">Aminopeptidase</keyword>
<dbReference type="InterPro" id="IPR043504">
    <property type="entry name" value="Peptidase_S1_PA_chymotrypsin"/>
</dbReference>
<keyword evidence="5 7" id="KW-0378">Hydrolase</keyword>
<dbReference type="EC" id="3.4.14.-" evidence="7"/>
<evidence type="ECO:0000256" key="4">
    <source>
        <dbReference type="ARBA" id="ARBA00022729"/>
    </source>
</evidence>
<organism evidence="8">
    <name type="scientific">Roseihalotalea indica</name>
    <dbReference type="NCBI Taxonomy" id="2867963"/>
    <lineage>
        <taxon>Bacteria</taxon>
        <taxon>Pseudomonadati</taxon>
        <taxon>Bacteroidota</taxon>
        <taxon>Cytophagia</taxon>
        <taxon>Cytophagales</taxon>
        <taxon>Catalimonadaceae</taxon>
        <taxon>Roseihalotalea</taxon>
    </lineage>
</organism>
<protein>
    <recommendedName>
        <fullName evidence="7">Dipeptidyl-peptidase</fullName>
        <ecNumber evidence="7">3.4.14.-</ecNumber>
    </recommendedName>
</protein>
<dbReference type="Pfam" id="PF10459">
    <property type="entry name" value="Peptidase_S46"/>
    <property type="match status" value="1"/>
</dbReference>
<evidence type="ECO:0000256" key="3">
    <source>
        <dbReference type="ARBA" id="ARBA00022670"/>
    </source>
</evidence>
<dbReference type="SUPFAM" id="SSF50494">
    <property type="entry name" value="Trypsin-like serine proteases"/>
    <property type="match status" value="1"/>
</dbReference>
<keyword evidence="6 7" id="KW-0720">Serine protease</keyword>
<gene>
    <name evidence="8" type="ORF">K4G66_10005</name>
</gene>
<reference evidence="8" key="2">
    <citation type="journal article" date="2024" name="Antonie Van Leeuwenhoek">
        <title>Roseihalotalea indica gen. nov., sp. nov., a halophilic Bacteroidetes from mesopelagic Southwest Indian Ocean with higher carbohydrate metabolic potential.</title>
        <authorList>
            <person name="Chen B."/>
            <person name="Zhang M."/>
            <person name="Lin D."/>
            <person name="Ye J."/>
            <person name="Tang K."/>
        </authorList>
    </citation>
    <scope>NUCLEOTIDE SEQUENCE</scope>
    <source>
        <strain evidence="8">TK19036</strain>
    </source>
</reference>
<dbReference type="GO" id="GO:0006508">
    <property type="term" value="P:proteolysis"/>
    <property type="evidence" value="ECO:0007669"/>
    <property type="project" value="UniProtKB-KW"/>
</dbReference>
<evidence type="ECO:0000256" key="6">
    <source>
        <dbReference type="ARBA" id="ARBA00022825"/>
    </source>
</evidence>
<sequence>MLPFLVSLLVGTSAFADEGMWLPTYIKNLLFYENMQELGLKLSAEEIYSVNHSSLKDAIVSLGGFCTGEVISDQGLLLTNHHCGYDAIQSHSTVENDLLKDGFFAKGQSDELPNEGLYVRFLVRMDDITAQFQQALSDTLTGQERQAFISQISQQIEKQASESTGYEASVKSFYAGNEFYLFLYETYRDVRLVGAPPESIGKFGGDTDNWMWPRQTGDFSLFRIYTGPDGKPAEYSPDNIPLEPKHHLPISLAGVKEGDFAMVFGFPGSTDRYLTSQGVQFALDISNPTRVDIRDKRLSILKEDMDADEALRIKYASKYAQVSNYWKYFIGQSQGLKNLNVVEKKQNLEKEFKDWIAQQPQQRAQYDTVLANIEQDYEQLRKVQKSYLYLSEAVFGTEILPFTYQFTRLGGMLESETGGEELEAVLASLREATEEHFKDYSATTDQKVFAALLKMYSQDVPADQLPPIFETVQKKYKGNFEKWAAQVFEKSLFASQQETNAFLEEPSLKTLEKDPAYQAIQSFMNNYFEQVAPLLRSTYGDLENNNRLFVAGLREMNPNKQYYPDANSTMRLTYGTVQSYEPRDGVLYEYMTTLEGVAEKRDPNDMEFQVPDKLMQLYRDKNYGQYGVNGEMPVCFITNNDITGGNSGSPVINGQGQLIGTAFDGNWEAMSGDIAFEDQLQRCISVDIRYTLFIIDKFAGASHLIDEMTLVKPQEVVEEEAVEEIEER</sequence>
<dbReference type="PANTHER" id="PTHR38469">
    <property type="entry name" value="PERIPLASMIC PEPTIDASE SUBFAMILY S1B"/>
    <property type="match status" value="1"/>
</dbReference>
<accession>A0AA49GQA4</accession>
<dbReference type="PANTHER" id="PTHR38469:SF1">
    <property type="entry name" value="PERIPLASMIC PEPTIDASE SUBFAMILY S1B"/>
    <property type="match status" value="1"/>
</dbReference>
<evidence type="ECO:0000313" key="8">
    <source>
        <dbReference type="EMBL" id="WKN39035.1"/>
    </source>
</evidence>
<evidence type="ECO:0000256" key="5">
    <source>
        <dbReference type="ARBA" id="ARBA00022801"/>
    </source>
</evidence>
<keyword evidence="4" id="KW-0732">Signal</keyword>
<dbReference type="GO" id="GO:0043171">
    <property type="term" value="P:peptide catabolic process"/>
    <property type="evidence" value="ECO:0007669"/>
    <property type="project" value="UniProtKB-UniRule"/>
</dbReference>
<dbReference type="InterPro" id="IPR019500">
    <property type="entry name" value="Pep_S46"/>
</dbReference>
<dbReference type="AlphaFoldDB" id="A0AA49GQA4"/>
<reference evidence="8" key="1">
    <citation type="journal article" date="2023" name="Comput. Struct. Biotechnol. J.">
        <title>Discovery of a novel marine Bacteroidetes with a rich repertoire of carbohydrate-active enzymes.</title>
        <authorList>
            <person name="Chen B."/>
            <person name="Liu G."/>
            <person name="Chen Q."/>
            <person name="Wang H."/>
            <person name="Liu L."/>
            <person name="Tang K."/>
        </authorList>
    </citation>
    <scope>NUCLEOTIDE SEQUENCE</scope>
    <source>
        <strain evidence="8">TK19036</strain>
    </source>
</reference>
<dbReference type="Gene3D" id="2.40.10.10">
    <property type="entry name" value="Trypsin-like serine proteases"/>
    <property type="match status" value="1"/>
</dbReference>
<name>A0AA49GQA4_9BACT</name>